<evidence type="ECO:0000313" key="3">
    <source>
        <dbReference type="EMBL" id="MBX3892189.1"/>
    </source>
</evidence>
<dbReference type="Proteomes" id="UP001189303">
    <property type="component" value="Unassembled WGS sequence"/>
</dbReference>
<evidence type="ECO:0008006" key="6">
    <source>
        <dbReference type="Google" id="ProtNLM"/>
    </source>
</evidence>
<dbReference type="RefSeq" id="WP_012761077.1">
    <property type="nucleotide sequence ID" value="NZ_CATWFT010000012.1"/>
</dbReference>
<feature type="signal peptide" evidence="1">
    <location>
        <begin position="1"/>
        <end position="23"/>
    </location>
</feature>
<organism evidence="3 5">
    <name type="scientific">Ralstonia pickettii</name>
    <name type="common">Burkholderia pickettii</name>
    <dbReference type="NCBI Taxonomy" id="329"/>
    <lineage>
        <taxon>Bacteria</taxon>
        <taxon>Pseudomonadati</taxon>
        <taxon>Pseudomonadota</taxon>
        <taxon>Betaproteobacteria</taxon>
        <taxon>Burkholderiales</taxon>
        <taxon>Burkholderiaceae</taxon>
        <taxon>Ralstonia</taxon>
    </lineage>
</organism>
<keyword evidence="4" id="KW-1185">Reference proteome</keyword>
<evidence type="ECO:0000313" key="5">
    <source>
        <dbReference type="Proteomes" id="UP001199322"/>
    </source>
</evidence>
<gene>
    <name evidence="3" type="ORF">DEE74_20185</name>
    <name evidence="2" type="ORF">R38712_03653</name>
</gene>
<dbReference type="EMBL" id="CATWFT010000012">
    <property type="protein sequence ID" value="CAJ0728266.1"/>
    <property type="molecule type" value="Genomic_DNA"/>
</dbReference>
<comment type="caution">
    <text evidence="3">The sequence shown here is derived from an EMBL/GenBank/DDBJ whole genome shotgun (WGS) entry which is preliminary data.</text>
</comment>
<sequence length="108" mass="11846">MRISVPMLLLNALVATACSREHAAAVWTAKQSASAYASEEDTEDRVLFTLVPGDTCTPLRSVVMKVYLHTEIQCKNGRGWVIDRQNFDIQPARIRSGAAQHSTSSSPD</sequence>
<accession>A0A2P4RHA8</accession>
<protein>
    <recommendedName>
        <fullName evidence="6">Lipoprotein</fullName>
    </recommendedName>
</protein>
<reference evidence="2 4" key="2">
    <citation type="submission" date="2023-07" db="EMBL/GenBank/DDBJ databases">
        <authorList>
            <person name="Peeters C."/>
        </authorList>
    </citation>
    <scope>NUCLEOTIDE SEQUENCE [LARGE SCALE GENOMIC DNA]</scope>
    <source>
        <strain evidence="2 4">R-38712</strain>
    </source>
</reference>
<proteinExistence type="predicted"/>
<evidence type="ECO:0000313" key="4">
    <source>
        <dbReference type="Proteomes" id="UP001189303"/>
    </source>
</evidence>
<dbReference type="AlphaFoldDB" id="A0A2P4RHA8"/>
<dbReference type="PROSITE" id="PS51257">
    <property type="entry name" value="PROKAR_LIPOPROTEIN"/>
    <property type="match status" value="1"/>
</dbReference>
<evidence type="ECO:0000256" key="1">
    <source>
        <dbReference type="SAM" id="SignalP"/>
    </source>
</evidence>
<reference evidence="3" key="1">
    <citation type="submission" date="2018-06" db="EMBL/GenBank/DDBJ databases">
        <authorList>
            <person name="O'Rourke A."/>
        </authorList>
    </citation>
    <scope>NUCLEOTIDE SEQUENCE</scope>
    <source>
        <strain evidence="3">132550021-3</strain>
    </source>
</reference>
<dbReference type="Proteomes" id="UP001199322">
    <property type="component" value="Unassembled WGS sequence"/>
</dbReference>
<keyword evidence="1" id="KW-0732">Signal</keyword>
<dbReference type="EMBL" id="QGBI01000022">
    <property type="protein sequence ID" value="MBX3892189.1"/>
    <property type="molecule type" value="Genomic_DNA"/>
</dbReference>
<evidence type="ECO:0000313" key="2">
    <source>
        <dbReference type="EMBL" id="CAJ0728266.1"/>
    </source>
</evidence>
<name>A0A2P4RHA8_RALPI</name>
<feature type="chain" id="PRO_5044384825" description="Lipoprotein" evidence="1">
    <location>
        <begin position="24"/>
        <end position="108"/>
    </location>
</feature>